<gene>
    <name evidence="17" type="ORF">GGQ22_09035</name>
</gene>
<keyword evidence="8" id="KW-1207">Sterol metabolism</keyword>
<keyword evidence="3" id="KW-0153">Cholesterol metabolism</keyword>
<dbReference type="GO" id="GO:0016995">
    <property type="term" value="F:cholesterol oxidase activity"/>
    <property type="evidence" value="ECO:0007669"/>
    <property type="project" value="UniProtKB-EC"/>
</dbReference>
<evidence type="ECO:0000256" key="8">
    <source>
        <dbReference type="ARBA" id="ARBA00023166"/>
    </source>
</evidence>
<reference evidence="17 18" key="1">
    <citation type="submission" date="2019-10" db="EMBL/GenBank/DDBJ databases">
        <title>Nocardioides novel species isolated from the excrement of Marmot.</title>
        <authorList>
            <person name="Zhang G."/>
        </authorList>
    </citation>
    <scope>NUCLEOTIDE SEQUENCE [LARGE SCALE GENOMIC DNA]</scope>
    <source>
        <strain evidence="18">zg-579</strain>
    </source>
</reference>
<keyword evidence="18" id="KW-1185">Reference proteome</keyword>
<dbReference type="InterPro" id="IPR006076">
    <property type="entry name" value="FAD-dep_OxRdtase"/>
</dbReference>
<dbReference type="InterPro" id="IPR052542">
    <property type="entry name" value="Cholesterol_Oxidase"/>
</dbReference>
<name>A0A6I3JAU1_9ACTN</name>
<keyword evidence="6" id="KW-0560">Oxidoreductase</keyword>
<dbReference type="Gene3D" id="3.50.50.60">
    <property type="entry name" value="FAD/NAD(P)-binding domain"/>
    <property type="match status" value="3"/>
</dbReference>
<dbReference type="EC" id="1.1.3.6" evidence="13"/>
<keyword evidence="5" id="KW-0274">FAD</keyword>
<keyword evidence="9" id="KW-0753">Steroid metabolism</keyword>
<accession>A0A6I3JAU1</accession>
<dbReference type="InterPro" id="IPR036188">
    <property type="entry name" value="FAD/NAD-bd_sf"/>
</dbReference>
<dbReference type="GO" id="GO:0004769">
    <property type="term" value="F:steroid Delta-isomerase activity"/>
    <property type="evidence" value="ECO:0007669"/>
    <property type="project" value="UniProtKB-EC"/>
</dbReference>
<evidence type="ECO:0000256" key="11">
    <source>
        <dbReference type="ARBA" id="ARBA00038856"/>
    </source>
</evidence>
<dbReference type="InterPro" id="IPR017896">
    <property type="entry name" value="4Fe4S_Fe-S-bd"/>
</dbReference>
<keyword evidence="4" id="KW-0285">Flavoprotein</keyword>
<evidence type="ECO:0000256" key="9">
    <source>
        <dbReference type="ARBA" id="ARBA00023221"/>
    </source>
</evidence>
<evidence type="ECO:0000256" key="12">
    <source>
        <dbReference type="ARBA" id="ARBA00049645"/>
    </source>
</evidence>
<dbReference type="Pfam" id="PF01266">
    <property type="entry name" value="DAO"/>
    <property type="match status" value="1"/>
</dbReference>
<evidence type="ECO:0000256" key="7">
    <source>
        <dbReference type="ARBA" id="ARBA00023098"/>
    </source>
</evidence>
<protein>
    <recommendedName>
        <fullName evidence="14">Cholesterol oxidase</fullName>
        <ecNumber evidence="13">1.1.3.6</ecNumber>
        <ecNumber evidence="11">5.3.3.1</ecNumber>
    </recommendedName>
    <alternativeName>
        <fullName evidence="15">Cholesterol isomerase</fullName>
    </alternativeName>
</protein>
<dbReference type="RefSeq" id="WP_171896887.1">
    <property type="nucleotide sequence ID" value="NZ_CP053660.1"/>
</dbReference>
<sequence length="591" mass="64045">MWRTTQPRRDRTSAEHGFDHDVVVVGSGFGGSVSALRLVEKGYDVAVLEAGRRFTDADLPRTSWRLARYVFAPAVGLLGIQRVTVLRNALVISGAGVGGGSLVYGGTLYEPTDAFYDDPHWRDLTDWRSELAPHYDQARRMLGVATYDRVTPADRVLRDAAAELGAADTWRPTDVGVLLDPVPGRRVPDPYFGGAGPDRNGCLHCGECMTGCRHNAKNTLPKNYLHLAEAAGATVHPLTTVTDVRPLPGGGYAVSTRRTGPLRRRGRTFTAEQVVLSAAALGTQRLLHHLRDSGSLPHVSPRLGELTRTNSEAGLAVRARGDDVDYTEGVAITSSVHLDERTHVEPCRYGRGSNAMGMAMATMTDPVPGRSRTLVMAREMWRGRRDLLRLHVPRRWSEQSIGVLVMQSIDNSLTTYTRRRRLGRGRVMTTRQGIGEPNPTHIPQANAIGRAMARQMDGIPGAGWTEVLDVPTTAHFLGGCPMGTGPETGVIDPWHRLHGHPGLHVVDGSAVAANLGVNPSLTITAMAERAMSFWPQRGEPDPRPPLGAAYRRLDPVPPRSPAVPATAPGALRLLPLTPVTPTPTRPAEEHA</sequence>
<evidence type="ECO:0000256" key="6">
    <source>
        <dbReference type="ARBA" id="ARBA00023002"/>
    </source>
</evidence>
<dbReference type="InterPro" id="IPR007867">
    <property type="entry name" value="GMC_OxRtase_C"/>
</dbReference>
<evidence type="ECO:0000256" key="5">
    <source>
        <dbReference type="ARBA" id="ARBA00022827"/>
    </source>
</evidence>
<organism evidence="17 18">
    <name type="scientific">Nocardioides marmotae</name>
    <dbReference type="NCBI Taxonomy" id="2663857"/>
    <lineage>
        <taxon>Bacteria</taxon>
        <taxon>Bacillati</taxon>
        <taxon>Actinomycetota</taxon>
        <taxon>Actinomycetes</taxon>
        <taxon>Propionibacteriales</taxon>
        <taxon>Nocardioidaceae</taxon>
        <taxon>Nocardioides</taxon>
    </lineage>
</organism>
<dbReference type="PROSITE" id="PS51379">
    <property type="entry name" value="4FE4S_FER_2"/>
    <property type="match status" value="1"/>
</dbReference>
<dbReference type="EMBL" id="WLCI01000008">
    <property type="protein sequence ID" value="MTB95229.1"/>
    <property type="molecule type" value="Genomic_DNA"/>
</dbReference>
<dbReference type="AlphaFoldDB" id="A0A6I3JAU1"/>
<comment type="cofactor">
    <cofactor evidence="1">
        <name>FAD</name>
        <dbReference type="ChEBI" id="CHEBI:57692"/>
    </cofactor>
</comment>
<keyword evidence="7" id="KW-0443">Lipid metabolism</keyword>
<comment type="pathway">
    <text evidence="12">Steroid metabolism; cholesterol degradation.</text>
</comment>
<evidence type="ECO:0000256" key="2">
    <source>
        <dbReference type="ARBA" id="ARBA00010790"/>
    </source>
</evidence>
<dbReference type="Pfam" id="PF05199">
    <property type="entry name" value="GMC_oxred_C"/>
    <property type="match status" value="1"/>
</dbReference>
<evidence type="ECO:0000256" key="3">
    <source>
        <dbReference type="ARBA" id="ARBA00022548"/>
    </source>
</evidence>
<dbReference type="PANTHER" id="PTHR47470">
    <property type="entry name" value="CHOLESTEROL OXIDASE"/>
    <property type="match status" value="1"/>
</dbReference>
<evidence type="ECO:0000256" key="13">
    <source>
        <dbReference type="ARBA" id="ARBA00049723"/>
    </source>
</evidence>
<dbReference type="Proteomes" id="UP000433406">
    <property type="component" value="Unassembled WGS sequence"/>
</dbReference>
<comment type="caution">
    <text evidence="17">The sequence shown here is derived from an EMBL/GenBank/DDBJ whole genome shotgun (WGS) entry which is preliminary data.</text>
</comment>
<evidence type="ECO:0000313" key="17">
    <source>
        <dbReference type="EMBL" id="MTB95229.1"/>
    </source>
</evidence>
<dbReference type="EC" id="5.3.3.1" evidence="11"/>
<evidence type="ECO:0000256" key="14">
    <source>
        <dbReference type="ARBA" id="ARBA00049744"/>
    </source>
</evidence>
<evidence type="ECO:0000256" key="1">
    <source>
        <dbReference type="ARBA" id="ARBA00001974"/>
    </source>
</evidence>
<keyword evidence="10" id="KW-0413">Isomerase</keyword>
<evidence type="ECO:0000256" key="4">
    <source>
        <dbReference type="ARBA" id="ARBA00022630"/>
    </source>
</evidence>
<evidence type="ECO:0000256" key="10">
    <source>
        <dbReference type="ARBA" id="ARBA00023235"/>
    </source>
</evidence>
<evidence type="ECO:0000313" key="18">
    <source>
        <dbReference type="Proteomes" id="UP000433406"/>
    </source>
</evidence>
<feature type="domain" description="4Fe-4S ferredoxin-type" evidence="16">
    <location>
        <begin position="193"/>
        <end position="222"/>
    </location>
</feature>
<evidence type="ECO:0000259" key="16">
    <source>
        <dbReference type="PROSITE" id="PS51379"/>
    </source>
</evidence>
<dbReference type="SUPFAM" id="SSF51905">
    <property type="entry name" value="FAD/NAD(P)-binding domain"/>
    <property type="match status" value="1"/>
</dbReference>
<comment type="similarity">
    <text evidence="2">Belongs to the GMC oxidoreductase family.</text>
</comment>
<evidence type="ECO:0000256" key="15">
    <source>
        <dbReference type="ARBA" id="ARBA00049778"/>
    </source>
</evidence>
<dbReference type="GO" id="GO:0008203">
    <property type="term" value="P:cholesterol metabolic process"/>
    <property type="evidence" value="ECO:0007669"/>
    <property type="project" value="UniProtKB-KW"/>
</dbReference>
<proteinExistence type="inferred from homology"/>
<dbReference type="PANTHER" id="PTHR47470:SF1">
    <property type="entry name" value="FAD-DEPENDENT OXIDOREDUCTASE 2 FAD BINDING DOMAIN-CONTAINING PROTEIN"/>
    <property type="match status" value="1"/>
</dbReference>